<dbReference type="InterPro" id="IPR017495">
    <property type="entry name" value="PuhC"/>
</dbReference>
<reference evidence="2" key="1">
    <citation type="submission" date="2018-06" db="EMBL/GenBank/DDBJ databases">
        <title>Aestuariibacter litoralis strain KCTC 52945T.</title>
        <authorList>
            <person name="Li X."/>
            <person name="Salam N."/>
            <person name="Li J.-L."/>
            <person name="Chen Y.-M."/>
            <person name="Yang Z.-W."/>
            <person name="Zhang L.-Y."/>
            <person name="Han M.-X."/>
            <person name="Xiao M."/>
            <person name="Li W.-J."/>
        </authorList>
    </citation>
    <scope>NUCLEOTIDE SEQUENCE [LARGE SCALE GENOMIC DNA]</scope>
    <source>
        <strain evidence="2">KCTC 52945</strain>
    </source>
</reference>
<organism evidence="1 2">
    <name type="scientific">Aestuariivirga litoralis</name>
    <dbReference type="NCBI Taxonomy" id="2650924"/>
    <lineage>
        <taxon>Bacteria</taxon>
        <taxon>Pseudomonadati</taxon>
        <taxon>Pseudomonadota</taxon>
        <taxon>Alphaproteobacteria</taxon>
        <taxon>Hyphomicrobiales</taxon>
        <taxon>Aestuariivirgaceae</taxon>
        <taxon>Aestuariivirga</taxon>
    </lineage>
</organism>
<dbReference type="EMBL" id="QKVK01000007">
    <property type="protein sequence ID" value="PZF76081.1"/>
    <property type="molecule type" value="Genomic_DNA"/>
</dbReference>
<comment type="caution">
    <text evidence="1">The sequence shown here is derived from an EMBL/GenBank/DDBJ whole genome shotgun (WGS) entry which is preliminary data.</text>
</comment>
<accession>A0A2W2AL29</accession>
<evidence type="ECO:0000313" key="1">
    <source>
        <dbReference type="EMBL" id="PZF76081.1"/>
    </source>
</evidence>
<evidence type="ECO:0000313" key="2">
    <source>
        <dbReference type="Proteomes" id="UP000248795"/>
    </source>
</evidence>
<dbReference type="NCBIfam" id="TIGR03054">
    <property type="entry name" value="photo_alph_chp1"/>
    <property type="match status" value="1"/>
</dbReference>
<sequence length="152" mass="15801">MRSVMAQHPARRPHPAALAAAGMVVAALLAASVARVGGYSPVQSLGTAEVAQSRLLRFESDAQGVAVIDATTGTIITHTSGEGFIPGVLRGLNRMRQTEQASTADAYRLEHLSNGRLLLVDTASGVSLDLAAYGRDNAASFLRFLSPSGDQG</sequence>
<proteinExistence type="predicted"/>
<protein>
    <recommendedName>
        <fullName evidence="3">Photosynthetic complex assembly protein PuhC</fullName>
    </recommendedName>
</protein>
<dbReference type="AlphaFoldDB" id="A0A2W2AL29"/>
<gene>
    <name evidence="1" type="ORF">DK847_15720</name>
</gene>
<dbReference type="Proteomes" id="UP000248795">
    <property type="component" value="Unassembled WGS sequence"/>
</dbReference>
<keyword evidence="2" id="KW-1185">Reference proteome</keyword>
<name>A0A2W2AL29_9HYPH</name>
<evidence type="ECO:0008006" key="3">
    <source>
        <dbReference type="Google" id="ProtNLM"/>
    </source>
</evidence>